<evidence type="ECO:0000256" key="3">
    <source>
        <dbReference type="ARBA" id="ARBA00048132"/>
    </source>
</evidence>
<dbReference type="OrthoDB" id="9786503at2"/>
<comment type="catalytic activity">
    <reaction evidence="3">
        <text>[thioredoxin]-dithiol + NADP(+) = [thioredoxin]-disulfide + NADPH + H(+)</text>
        <dbReference type="Rhea" id="RHEA:20345"/>
        <dbReference type="Rhea" id="RHEA-COMP:10698"/>
        <dbReference type="Rhea" id="RHEA-COMP:10700"/>
        <dbReference type="ChEBI" id="CHEBI:15378"/>
        <dbReference type="ChEBI" id="CHEBI:29950"/>
        <dbReference type="ChEBI" id="CHEBI:50058"/>
        <dbReference type="ChEBI" id="CHEBI:57783"/>
        <dbReference type="ChEBI" id="CHEBI:58349"/>
        <dbReference type="EC" id="1.8.1.9"/>
    </reaction>
</comment>
<gene>
    <name evidence="5" type="ORF">FK268_12375</name>
</gene>
<evidence type="ECO:0000256" key="2">
    <source>
        <dbReference type="ARBA" id="ARBA00023002"/>
    </source>
</evidence>
<sequence>MNETQILDTVIVGGGAAGLTAAQVLGRARPAVTVVDAGAPRNAPAEHMHGYLGHDGLNPAELLAIGRREAQAYGVRILAGAATAVRREGEVLVVTVGDEQLRARTLLVATGLRDVLPAIEGVVERFGRDALHCPFCHGYEVRDRPLAVIGGEIAAMSVHQALLIPQWSRDLVFFTNGLEVDDADRARISARGTRIVDGAVAGLVVEDDALRAVRLADGTEIEREAVFVGPRLEPQDELLRVLGAERVAAGPFPTVPVDPMGAVAGQSGVWAAGNVVNPMAQVIVAAGAGSVAATAISAHLLERDIATDLARGAQ</sequence>
<evidence type="ECO:0000313" key="6">
    <source>
        <dbReference type="Proteomes" id="UP000319792"/>
    </source>
</evidence>
<name>A0A5C5RNX9_9ACTN</name>
<reference evidence="5 6" key="1">
    <citation type="submission" date="2019-06" db="EMBL/GenBank/DDBJ databases">
        <authorList>
            <person name="Teng J.L.L."/>
            <person name="Lee H.H."/>
            <person name="Lau S.K.P."/>
            <person name="Woo P.C.Y."/>
        </authorList>
    </citation>
    <scope>NUCLEOTIDE SEQUENCE [LARGE SCALE GENOMIC DNA]</scope>
    <source>
        <strain evidence="5 6">HKU70</strain>
    </source>
</reference>
<feature type="domain" description="FAD/NAD(P)-binding" evidence="4">
    <location>
        <begin position="8"/>
        <end position="289"/>
    </location>
</feature>
<dbReference type="PANTHER" id="PTHR48105">
    <property type="entry name" value="THIOREDOXIN REDUCTASE 1-RELATED-RELATED"/>
    <property type="match status" value="1"/>
</dbReference>
<dbReference type="PRINTS" id="PR00469">
    <property type="entry name" value="PNDRDTASEII"/>
</dbReference>
<evidence type="ECO:0000313" key="5">
    <source>
        <dbReference type="EMBL" id="TWS24380.1"/>
    </source>
</evidence>
<protein>
    <submittedName>
        <fullName evidence="5">NAD(P)/FAD-dependent oxidoreductase</fullName>
    </submittedName>
</protein>
<evidence type="ECO:0000259" key="4">
    <source>
        <dbReference type="Pfam" id="PF07992"/>
    </source>
</evidence>
<dbReference type="InterPro" id="IPR023753">
    <property type="entry name" value="FAD/NAD-binding_dom"/>
</dbReference>
<dbReference type="EMBL" id="VIGV01000003">
    <property type="protein sequence ID" value="TWS24380.1"/>
    <property type="molecule type" value="Genomic_DNA"/>
</dbReference>
<proteinExistence type="predicted"/>
<keyword evidence="2" id="KW-0560">Oxidoreductase</keyword>
<dbReference type="InterPro" id="IPR036188">
    <property type="entry name" value="FAD/NAD-bd_sf"/>
</dbReference>
<keyword evidence="1" id="KW-0285">Flavoprotein</keyword>
<dbReference type="InterPro" id="IPR050097">
    <property type="entry name" value="Ferredoxin-NADP_redctase_2"/>
</dbReference>
<keyword evidence="6" id="KW-1185">Reference proteome</keyword>
<dbReference type="AlphaFoldDB" id="A0A5C5RNX9"/>
<accession>A0A5C5RNX9</accession>
<organism evidence="5 6">
    <name type="scientific">Tsukamurella sputi</name>
    <dbReference type="NCBI Taxonomy" id="2591848"/>
    <lineage>
        <taxon>Bacteria</taxon>
        <taxon>Bacillati</taxon>
        <taxon>Actinomycetota</taxon>
        <taxon>Actinomycetes</taxon>
        <taxon>Mycobacteriales</taxon>
        <taxon>Tsukamurellaceae</taxon>
        <taxon>Tsukamurella</taxon>
    </lineage>
</organism>
<dbReference type="SUPFAM" id="SSF51905">
    <property type="entry name" value="FAD/NAD(P)-binding domain"/>
    <property type="match status" value="1"/>
</dbReference>
<dbReference type="Pfam" id="PF07992">
    <property type="entry name" value="Pyr_redox_2"/>
    <property type="match status" value="1"/>
</dbReference>
<comment type="caution">
    <text evidence="5">The sequence shown here is derived from an EMBL/GenBank/DDBJ whole genome shotgun (WGS) entry which is preliminary data.</text>
</comment>
<dbReference type="RefSeq" id="WP_146434364.1">
    <property type="nucleotide sequence ID" value="NZ_VIGV01000003.1"/>
</dbReference>
<reference evidence="5 6" key="2">
    <citation type="submission" date="2019-08" db="EMBL/GenBank/DDBJ databases">
        <title>Tsukamurella conjunctivitidis sp. nov., Tsukamurella assacharolytica sp. nov. and Tsukamurella sputae sp. nov. isolated from patients with conjunctivitis, bacteraemia (lymphoma) and respiratory infection (sputum) in Hong Kong.</title>
        <authorList>
            <person name="Fok K.M.N."/>
            <person name="Fong J.Y.H."/>
        </authorList>
    </citation>
    <scope>NUCLEOTIDE SEQUENCE [LARGE SCALE GENOMIC DNA]</scope>
    <source>
        <strain evidence="5 6">HKU70</strain>
    </source>
</reference>
<dbReference type="Proteomes" id="UP000319792">
    <property type="component" value="Unassembled WGS sequence"/>
</dbReference>
<evidence type="ECO:0000256" key="1">
    <source>
        <dbReference type="ARBA" id="ARBA00022630"/>
    </source>
</evidence>
<dbReference type="Gene3D" id="3.50.50.60">
    <property type="entry name" value="FAD/NAD(P)-binding domain"/>
    <property type="match status" value="2"/>
</dbReference>
<dbReference type="PRINTS" id="PR00368">
    <property type="entry name" value="FADPNR"/>
</dbReference>
<dbReference type="GO" id="GO:0004791">
    <property type="term" value="F:thioredoxin-disulfide reductase (NADPH) activity"/>
    <property type="evidence" value="ECO:0007669"/>
    <property type="project" value="UniProtKB-EC"/>
</dbReference>